<sequence>MMSALAPNHLLGTRGSSRHYERDIRNEDNPAWNYKTGL</sequence>
<feature type="region of interest" description="Disordered" evidence="1">
    <location>
        <begin position="1"/>
        <end position="38"/>
    </location>
</feature>
<proteinExistence type="predicted"/>
<evidence type="ECO:0000256" key="1">
    <source>
        <dbReference type="SAM" id="MobiDB-lite"/>
    </source>
</evidence>
<name>A0A521B214_9BACT</name>
<dbReference type="EMBL" id="FXTP01000001">
    <property type="protein sequence ID" value="SMO40810.1"/>
    <property type="molecule type" value="Genomic_DNA"/>
</dbReference>
<feature type="compositionally biased region" description="Basic and acidic residues" evidence="1">
    <location>
        <begin position="18"/>
        <end position="28"/>
    </location>
</feature>
<accession>A0A521B214</accession>
<reference evidence="2 3" key="1">
    <citation type="submission" date="2017-05" db="EMBL/GenBank/DDBJ databases">
        <authorList>
            <person name="Varghese N."/>
            <person name="Submissions S."/>
        </authorList>
    </citation>
    <scope>NUCLEOTIDE SEQUENCE [LARGE SCALE GENOMIC DNA]</scope>
    <source>
        <strain evidence="2 3">DSM 21985</strain>
    </source>
</reference>
<protein>
    <submittedName>
        <fullName evidence="2">Uncharacterized protein</fullName>
    </submittedName>
</protein>
<dbReference type="Proteomes" id="UP000317557">
    <property type="component" value="Unassembled WGS sequence"/>
</dbReference>
<evidence type="ECO:0000313" key="3">
    <source>
        <dbReference type="Proteomes" id="UP000317557"/>
    </source>
</evidence>
<organism evidence="2 3">
    <name type="scientific">Gracilimonas mengyeensis</name>
    <dbReference type="NCBI Taxonomy" id="1302730"/>
    <lineage>
        <taxon>Bacteria</taxon>
        <taxon>Pseudomonadati</taxon>
        <taxon>Balneolota</taxon>
        <taxon>Balneolia</taxon>
        <taxon>Balneolales</taxon>
        <taxon>Balneolaceae</taxon>
        <taxon>Gracilimonas</taxon>
    </lineage>
</organism>
<gene>
    <name evidence="2" type="ORF">SAMN06265219_101498</name>
</gene>
<keyword evidence="3" id="KW-1185">Reference proteome</keyword>
<dbReference type="AlphaFoldDB" id="A0A521B214"/>
<evidence type="ECO:0000313" key="2">
    <source>
        <dbReference type="EMBL" id="SMO40810.1"/>
    </source>
</evidence>